<dbReference type="Proteomes" id="UP001392437">
    <property type="component" value="Unassembled WGS sequence"/>
</dbReference>
<feature type="region of interest" description="Disordered" evidence="1">
    <location>
        <begin position="1324"/>
        <end position="1405"/>
    </location>
</feature>
<reference evidence="2 3" key="1">
    <citation type="submission" date="2023-01" db="EMBL/GenBank/DDBJ databases">
        <title>Analysis of 21 Apiospora genomes using comparative genomics revels a genus with tremendous synthesis potential of carbohydrate active enzymes and secondary metabolites.</title>
        <authorList>
            <person name="Sorensen T."/>
        </authorList>
    </citation>
    <scope>NUCLEOTIDE SEQUENCE [LARGE SCALE GENOMIC DNA]</scope>
    <source>
        <strain evidence="2 3">CBS 117206</strain>
    </source>
</reference>
<dbReference type="EMBL" id="JAQQWP010000001">
    <property type="protein sequence ID" value="KAK8132552.1"/>
    <property type="molecule type" value="Genomic_DNA"/>
</dbReference>
<name>A0AAW0RCA6_9PEZI</name>
<feature type="compositionally biased region" description="Polar residues" evidence="1">
    <location>
        <begin position="1379"/>
        <end position="1404"/>
    </location>
</feature>
<keyword evidence="3" id="KW-1185">Reference proteome</keyword>
<evidence type="ECO:0000256" key="1">
    <source>
        <dbReference type="SAM" id="MobiDB-lite"/>
    </source>
</evidence>
<evidence type="ECO:0000313" key="2">
    <source>
        <dbReference type="EMBL" id="KAK8132552.1"/>
    </source>
</evidence>
<protein>
    <submittedName>
        <fullName evidence="2">Uncharacterized protein</fullName>
    </submittedName>
</protein>
<feature type="compositionally biased region" description="Low complexity" evidence="1">
    <location>
        <begin position="1355"/>
        <end position="1378"/>
    </location>
</feature>
<accession>A0AAW0RCA6</accession>
<feature type="compositionally biased region" description="Polar residues" evidence="1">
    <location>
        <begin position="1345"/>
        <end position="1354"/>
    </location>
</feature>
<sequence length="1612" mass="182296">MAPKRKHYKQPSESADNAGDQGHPARRPRHGSRSSSRHRPLSGSQSPITAVKDEVGPKIRIPAILHYLQDNDIDHTANWTSQLEEIISYLEYADELRRKGHKDFDAKLTGDLFDCQVVIGVHRAYEKRSRGKTPYSETKLPTIKPPTHLAWYDRLLPFSKKTWMSSRISLIPREWTRSNSPFHFINGSCNPELYDYYFKTTEAQKLVKTLTNMRRDENLLWNSEPSTEPVSKPSKPNLAEIENMVYEENVTSERTLWKNYAQNRGPVMGEPASLVNMVQQRGWRRAALEQVLHLFDNEENRSVNTPWRRVALPAPIKERKELPFHTPVKLINRVEADDGVKNVVTQGIGHSSEEPSPWVYWFNEYLEQSNVLSSFTRRNYMLQSWNRRSEIAIPPNFAGPYTFNGKCVYDDNWLKVGKQCVLLRKNLKRTAGMYETNSRFLPTLVEDIERGLSGLAPANTLRPRPKVDYDPSEDNTFLLLDEFDMAWLKFLLEPGSAPGLIKYSNNRPQHNLLILFDHRIQILFNDTQNNMFWALSDEDHKGFPSYTSQKVPLTELLAIINRGGRKLGKEKGQHTWYASDLNDQDANPPNTLYQFTLDEARFACIKLARQGRLFYEGPLMDDVDQYINSTEWYQDKQCRFYQTTDRNDWGCVGMHKTEVFPEQRIIWRHQNDEAFAEFNKAYQKHTTTLFMDDSEVGKTKSFVPEAVFQVGTYAKGGFEEARESPIWEDIVPIDVAAANELDMSERSSQFFRNLAFRLGRTIRHYQMLQQRVAKSPSLPRKQLTAASAEWQDTVRNATNTAKEAGYTPTRFTQLTDVIPRAAPGHAATRSKDLTEIFTAIRKGLINDSVKNYTQTYPSRPSFRPSEKDRRVKIKTFHRQNVWGWADQMIREHHAPYTRERYFDVRRWPLHRQSKATQEMIKTREDETKYPQSPLAWYRYGIQVGPAIKGLLTLDNSIIDVLPNRQQAAASELVKKFKQALVVSMRNANVSLQDDWELIINPPIRDISRLLPAAGHSLEPIVRATSKFVPGPPFFPMGETLLKQIQISQELESMLDPHPQNLGAKLMGKVTSWFTPEPEPIPLLPEIDASRAPRSNPLKRRLPSAFLSDIEPARKVVALSDPTHDHVPTRGRKLLEARGPRIFGAGHNANIADIPGSAEEREKRRRERVEAVASFLGGRVIDQNRPATAPPAEAPIQAPVRPAWKVKSKTQDARKPNEVPTIVIAENEDDAPNGEGAGAMTKKVTFDLKEGYVWPASVPRPRYSIIQDDGTEAVVIDQEDHRDLERAVRLPLSQWPAARDAPPSIILHVNPSRQSTVAGVQIASNPVTNPLSDDAVPIPRRPVTPSFDSSSNSTGSPFTRRSSTSASSVSSGSDPSTAPTSQTSPQRGSRVGTTRTTFSPKTAQLPSGRIVDVSNIPSVDATGQPRHIMTRGWLAVMNEVFPNGYNTIPTSGQDNLCGIFSIVLSLQRQHPSLPGVRTLTNSKLLAMAKDPTVRGRISDMGERSFNSDSNFTVDTLAAMLEVWGRANNVAMSLGIVFHASSKRDPMVVPNPVPKGVTEEHVVWIHSDDATFRGTASGKSDQEVLEEDRRLGLEVNNHFSGLAPKTRSSGRLRR</sequence>
<gene>
    <name evidence="2" type="ORF">PG999_000725</name>
</gene>
<feature type="compositionally biased region" description="Basic residues" evidence="1">
    <location>
        <begin position="24"/>
        <end position="40"/>
    </location>
</feature>
<organism evidence="2 3">
    <name type="scientific">Apiospora kogelbergensis</name>
    <dbReference type="NCBI Taxonomy" id="1337665"/>
    <lineage>
        <taxon>Eukaryota</taxon>
        <taxon>Fungi</taxon>
        <taxon>Dikarya</taxon>
        <taxon>Ascomycota</taxon>
        <taxon>Pezizomycotina</taxon>
        <taxon>Sordariomycetes</taxon>
        <taxon>Xylariomycetidae</taxon>
        <taxon>Amphisphaeriales</taxon>
        <taxon>Apiosporaceae</taxon>
        <taxon>Apiospora</taxon>
    </lineage>
</organism>
<feature type="region of interest" description="Disordered" evidence="1">
    <location>
        <begin position="1"/>
        <end position="53"/>
    </location>
</feature>
<proteinExistence type="predicted"/>
<evidence type="ECO:0000313" key="3">
    <source>
        <dbReference type="Proteomes" id="UP001392437"/>
    </source>
</evidence>
<comment type="caution">
    <text evidence="2">The sequence shown here is derived from an EMBL/GenBank/DDBJ whole genome shotgun (WGS) entry which is preliminary data.</text>
</comment>